<comment type="caution">
    <text evidence="2">The sequence shown here is derived from an EMBL/GenBank/DDBJ whole genome shotgun (WGS) entry which is preliminary data.</text>
</comment>
<reference evidence="2 3" key="1">
    <citation type="submission" date="2017-12" db="EMBL/GenBank/DDBJ databases">
        <title>Hemimetabolous genomes reveal molecular basis of termite eusociality.</title>
        <authorList>
            <person name="Harrison M.C."/>
            <person name="Jongepier E."/>
            <person name="Robertson H.M."/>
            <person name="Arning N."/>
            <person name="Bitard-Feildel T."/>
            <person name="Chao H."/>
            <person name="Childers C.P."/>
            <person name="Dinh H."/>
            <person name="Doddapaneni H."/>
            <person name="Dugan S."/>
            <person name="Gowin J."/>
            <person name="Greiner C."/>
            <person name="Han Y."/>
            <person name="Hu H."/>
            <person name="Hughes D.S.T."/>
            <person name="Huylmans A.-K."/>
            <person name="Kemena C."/>
            <person name="Kremer L.P.M."/>
            <person name="Lee S.L."/>
            <person name="Lopez-Ezquerra A."/>
            <person name="Mallet L."/>
            <person name="Monroy-Kuhn J.M."/>
            <person name="Moser A."/>
            <person name="Murali S.C."/>
            <person name="Muzny D.M."/>
            <person name="Otani S."/>
            <person name="Piulachs M.-D."/>
            <person name="Poelchau M."/>
            <person name="Qu J."/>
            <person name="Schaub F."/>
            <person name="Wada-Katsumata A."/>
            <person name="Worley K.C."/>
            <person name="Xie Q."/>
            <person name="Ylla G."/>
            <person name="Poulsen M."/>
            <person name="Gibbs R.A."/>
            <person name="Schal C."/>
            <person name="Richards S."/>
            <person name="Belles X."/>
            <person name="Korb J."/>
            <person name="Bornberg-Bauer E."/>
        </authorList>
    </citation>
    <scope>NUCLEOTIDE SEQUENCE [LARGE SCALE GENOMIC DNA]</scope>
    <source>
        <tissue evidence="2">Whole body</tissue>
    </source>
</reference>
<dbReference type="InterPro" id="IPR036682">
    <property type="entry name" value="OS_D_A10/PebIII_sf"/>
</dbReference>
<accession>A0A2J7QAF9</accession>
<dbReference type="SUPFAM" id="SSF100910">
    <property type="entry name" value="Chemosensory protein Csp2"/>
    <property type="match status" value="1"/>
</dbReference>
<name>A0A2J7QAF9_9NEOP</name>
<gene>
    <name evidence="2" type="primary">EbpIII_2</name>
    <name evidence="2" type="ORF">B7P43_G05195</name>
</gene>
<dbReference type="EMBL" id="NEVH01016331">
    <property type="protein sequence ID" value="PNF25549.1"/>
    <property type="molecule type" value="Genomic_DNA"/>
</dbReference>
<organism evidence="2 3">
    <name type="scientific">Cryptotermes secundus</name>
    <dbReference type="NCBI Taxonomy" id="105785"/>
    <lineage>
        <taxon>Eukaryota</taxon>
        <taxon>Metazoa</taxon>
        <taxon>Ecdysozoa</taxon>
        <taxon>Arthropoda</taxon>
        <taxon>Hexapoda</taxon>
        <taxon>Insecta</taxon>
        <taxon>Pterygota</taxon>
        <taxon>Neoptera</taxon>
        <taxon>Polyneoptera</taxon>
        <taxon>Dictyoptera</taxon>
        <taxon>Blattodea</taxon>
        <taxon>Blattoidea</taxon>
        <taxon>Termitoidae</taxon>
        <taxon>Kalotermitidae</taxon>
        <taxon>Cryptotermitinae</taxon>
        <taxon>Cryptotermes</taxon>
    </lineage>
</organism>
<keyword evidence="3" id="KW-1185">Reference proteome</keyword>
<dbReference type="Gene3D" id="1.10.2080.10">
    <property type="entry name" value="Insect odorant-binding protein A10/Ejaculatory bulb-specific protein 3"/>
    <property type="match status" value="1"/>
</dbReference>
<sequence length="136" mass="15850">MQQSVALLFVLMAALALAGAARVRREEKYTTKYDNINVDEILESDRLRNNYVNCVLEKGKCTPEGTELKSHVKDALQTECSKCSEKQKEQAEKVIKFLYTRQPEQWKLLQEKYDPENEYVTKYKDFLEGKRSFSSL</sequence>
<dbReference type="InParanoid" id="A0A2J7QAF9"/>
<dbReference type="PANTHER" id="PTHR11257:SF12">
    <property type="entry name" value="EJACULATORY BULB-SPECIFIC PROTEIN 3-RELATED"/>
    <property type="match status" value="1"/>
</dbReference>
<feature type="signal peptide" evidence="1">
    <location>
        <begin position="1"/>
        <end position="20"/>
    </location>
</feature>
<evidence type="ECO:0000313" key="2">
    <source>
        <dbReference type="EMBL" id="PNF25549.1"/>
    </source>
</evidence>
<protein>
    <submittedName>
        <fullName evidence="2">Ejaculatory bulb-specific protein 3</fullName>
    </submittedName>
</protein>
<dbReference type="OrthoDB" id="6344725at2759"/>
<dbReference type="Pfam" id="PF03392">
    <property type="entry name" value="OS-D"/>
    <property type="match status" value="1"/>
</dbReference>
<dbReference type="PANTHER" id="PTHR11257">
    <property type="entry name" value="CHEMOSENSORY PROTEIN-RELATED"/>
    <property type="match status" value="1"/>
</dbReference>
<evidence type="ECO:0000313" key="3">
    <source>
        <dbReference type="Proteomes" id="UP000235965"/>
    </source>
</evidence>
<evidence type="ECO:0000256" key="1">
    <source>
        <dbReference type="SAM" id="SignalP"/>
    </source>
</evidence>
<keyword evidence="1" id="KW-0732">Signal</keyword>
<dbReference type="FunCoup" id="A0A2J7QAF9">
    <property type="interactions" value="32"/>
</dbReference>
<dbReference type="AlphaFoldDB" id="A0A2J7QAF9"/>
<dbReference type="InterPro" id="IPR005055">
    <property type="entry name" value="A10/PebIII"/>
</dbReference>
<proteinExistence type="predicted"/>
<feature type="chain" id="PRO_5014377798" evidence="1">
    <location>
        <begin position="21"/>
        <end position="136"/>
    </location>
</feature>
<dbReference type="Proteomes" id="UP000235965">
    <property type="component" value="Unassembled WGS sequence"/>
</dbReference>